<protein>
    <submittedName>
        <fullName evidence="1">Uncharacterized protein</fullName>
    </submittedName>
</protein>
<gene>
    <name evidence="1" type="ORF">UT84_C0001G0013</name>
</gene>
<sequence length="245" mass="27921">MNSQNPSTQDVEESLKKNLFLVKTALDWVVEYAIDKGTKSEIFVFVPKIWQDDAFLITKGKGQENAQVSASPKTAKVFIPITQIDNLHDILHESIHRLAILQMELSTNKLFFQIAKAFDLDLVLKNKNDINPTSFDIVLQSPGDYQIAKNHLVEVYQRFLEGITEWVTQFTNTLSREHGYALFEDLSAKYSTEVLVIEKMKSTLISKGYSQDHTNAMLIQTGLTCDAEILKEKLKGDFLKYLNDL</sequence>
<proteinExistence type="predicted"/>
<name>A0A0G0RFU6_9BACT</name>
<dbReference type="Proteomes" id="UP000034531">
    <property type="component" value="Unassembled WGS sequence"/>
</dbReference>
<reference evidence="1 2" key="1">
    <citation type="journal article" date="2015" name="Nature">
        <title>rRNA introns, odd ribosomes, and small enigmatic genomes across a large radiation of phyla.</title>
        <authorList>
            <person name="Brown C.T."/>
            <person name="Hug L.A."/>
            <person name="Thomas B.C."/>
            <person name="Sharon I."/>
            <person name="Castelle C.J."/>
            <person name="Singh A."/>
            <person name="Wilkins M.J."/>
            <person name="Williams K.H."/>
            <person name="Banfield J.F."/>
        </authorList>
    </citation>
    <scope>NUCLEOTIDE SEQUENCE [LARGE SCALE GENOMIC DNA]</scope>
</reference>
<organism evidence="1 2">
    <name type="scientific">Candidatus Curtissbacteria bacterium GW2011_GWA1_40_16</name>
    <dbReference type="NCBI Taxonomy" id="1618405"/>
    <lineage>
        <taxon>Bacteria</taxon>
        <taxon>Candidatus Curtissiibacteriota</taxon>
    </lineage>
</organism>
<dbReference type="EMBL" id="LBYI01000001">
    <property type="protein sequence ID" value="KKR51328.1"/>
    <property type="molecule type" value="Genomic_DNA"/>
</dbReference>
<evidence type="ECO:0000313" key="2">
    <source>
        <dbReference type="Proteomes" id="UP000034531"/>
    </source>
</evidence>
<accession>A0A0G0RFU6</accession>
<evidence type="ECO:0000313" key="1">
    <source>
        <dbReference type="EMBL" id="KKR51328.1"/>
    </source>
</evidence>
<dbReference type="AlphaFoldDB" id="A0A0G0RFU6"/>
<comment type="caution">
    <text evidence="1">The sequence shown here is derived from an EMBL/GenBank/DDBJ whole genome shotgun (WGS) entry which is preliminary data.</text>
</comment>